<comment type="similarity">
    <text evidence="5">Belongs to the archaeal Rpo11/eukaryotic RPB11/RPC19 RNA polymerase subunit family.</text>
</comment>
<dbReference type="InterPro" id="IPR009025">
    <property type="entry name" value="RBP11-like_dimer"/>
</dbReference>
<dbReference type="GO" id="GO:0046983">
    <property type="term" value="F:protein dimerization activity"/>
    <property type="evidence" value="ECO:0007669"/>
    <property type="project" value="InterPro"/>
</dbReference>
<dbReference type="GO" id="GO:0003677">
    <property type="term" value="F:DNA binding"/>
    <property type="evidence" value="ECO:0007669"/>
    <property type="project" value="InterPro"/>
</dbReference>
<keyword evidence="8" id="KW-1185">Reference proteome</keyword>
<dbReference type="PANTHER" id="PTHR13946">
    <property type="entry name" value="DNA-DIRECTED RNA POLYMERASE I,II,III"/>
    <property type="match status" value="1"/>
</dbReference>
<dbReference type="GO" id="GO:0006366">
    <property type="term" value="P:transcription by RNA polymerase II"/>
    <property type="evidence" value="ECO:0007669"/>
    <property type="project" value="InterPro"/>
</dbReference>
<dbReference type="PANTHER" id="PTHR13946:SF16">
    <property type="entry name" value="DNA-DIRECTED RNA POLYMERASE II SUBUNIT RPB11"/>
    <property type="match status" value="1"/>
</dbReference>
<comment type="subcellular location">
    <subcellularLocation>
        <location evidence="1">Nucleus</location>
    </subcellularLocation>
</comment>
<gene>
    <name evidence="7" type="ORF">H696_04836</name>
</gene>
<dbReference type="HAMAP" id="MF_00261">
    <property type="entry name" value="RNApol_arch_Rpo11"/>
    <property type="match status" value="1"/>
</dbReference>
<dbReference type="GO" id="GO:0005665">
    <property type="term" value="C:RNA polymerase II, core complex"/>
    <property type="evidence" value="ECO:0007669"/>
    <property type="project" value="InterPro"/>
</dbReference>
<evidence type="ECO:0000313" key="7">
    <source>
        <dbReference type="EMBL" id="KCV68544.1"/>
    </source>
</evidence>
<dbReference type="InterPro" id="IPR008193">
    <property type="entry name" value="RNA_pol_Rpb11_13-16kDa_CS"/>
</dbReference>
<dbReference type="STRING" id="691883.A0A058Z2P5"/>
<dbReference type="InterPro" id="IPR037685">
    <property type="entry name" value="RBP11"/>
</dbReference>
<evidence type="ECO:0000256" key="1">
    <source>
        <dbReference type="ARBA" id="ARBA00004123"/>
    </source>
</evidence>
<dbReference type="SUPFAM" id="SSF55257">
    <property type="entry name" value="RBP11-like subunits of RNA polymerase"/>
    <property type="match status" value="1"/>
</dbReference>
<sequence length="136" mass="15188">MRGINAPDPNSLVYNEDNTPKVTFHVEPTVPNAGTFELDREDHTLGNLIRMYALKDERVLFCGYKVPHPLEHTVQIKIQSVPPTASASEIGMYSVGGPRAAFIRAVASARRDVMALESSFEKSLNDYYTSHHTQQN</sequence>
<keyword evidence="4" id="KW-0539">Nucleus</keyword>
<feature type="domain" description="DNA-directed RNA polymerase RBP11-like dimerisation" evidence="6">
    <location>
        <begin position="35"/>
        <end position="82"/>
    </location>
</feature>
<proteinExistence type="inferred from homology"/>
<dbReference type="EMBL" id="KB932208">
    <property type="protein sequence ID" value="KCV68544.1"/>
    <property type="molecule type" value="Genomic_DNA"/>
</dbReference>
<dbReference type="OMA" id="RVEMRIQ"/>
<dbReference type="AlphaFoldDB" id="A0A058Z2P5"/>
<evidence type="ECO:0000256" key="3">
    <source>
        <dbReference type="ARBA" id="ARBA00023163"/>
    </source>
</evidence>
<evidence type="ECO:0000256" key="2">
    <source>
        <dbReference type="ARBA" id="ARBA00022478"/>
    </source>
</evidence>
<keyword evidence="3" id="KW-0804">Transcription</keyword>
<keyword evidence="2" id="KW-0240">DNA-directed RNA polymerase</keyword>
<dbReference type="CDD" id="cd06926">
    <property type="entry name" value="RNAP_II_RPB11"/>
    <property type="match status" value="1"/>
</dbReference>
<dbReference type="InterPro" id="IPR022905">
    <property type="entry name" value="Rpo11-like"/>
</dbReference>
<evidence type="ECO:0000256" key="4">
    <source>
        <dbReference type="ARBA" id="ARBA00023242"/>
    </source>
</evidence>
<evidence type="ECO:0000313" key="8">
    <source>
        <dbReference type="Proteomes" id="UP000030693"/>
    </source>
</evidence>
<dbReference type="Proteomes" id="UP000030693">
    <property type="component" value="Unassembled WGS sequence"/>
</dbReference>
<dbReference type="RefSeq" id="XP_009496976.1">
    <property type="nucleotide sequence ID" value="XM_009498701.1"/>
</dbReference>
<reference evidence="7" key="1">
    <citation type="submission" date="2013-04" db="EMBL/GenBank/DDBJ databases">
        <title>The Genome Sequence of Fonticula alba ATCC 38817.</title>
        <authorList>
            <consortium name="The Broad Institute Genomics Platform"/>
            <person name="Russ C."/>
            <person name="Cuomo C."/>
            <person name="Burger G."/>
            <person name="Gray M.W."/>
            <person name="Holland P.W.H."/>
            <person name="King N."/>
            <person name="Lang F.B.F."/>
            <person name="Roger A.J."/>
            <person name="Ruiz-Trillo I."/>
            <person name="Brown M."/>
            <person name="Walker B."/>
            <person name="Young S."/>
            <person name="Zeng Q."/>
            <person name="Gargeya S."/>
            <person name="Fitzgerald M."/>
            <person name="Haas B."/>
            <person name="Abouelleil A."/>
            <person name="Allen A.W."/>
            <person name="Alvarado L."/>
            <person name="Arachchi H.M."/>
            <person name="Berlin A.M."/>
            <person name="Chapman S.B."/>
            <person name="Gainer-Dewar J."/>
            <person name="Goldberg J."/>
            <person name="Griggs A."/>
            <person name="Gujja S."/>
            <person name="Hansen M."/>
            <person name="Howarth C."/>
            <person name="Imamovic A."/>
            <person name="Ireland A."/>
            <person name="Larimer J."/>
            <person name="McCowan C."/>
            <person name="Murphy C."/>
            <person name="Pearson M."/>
            <person name="Poon T.W."/>
            <person name="Priest M."/>
            <person name="Roberts A."/>
            <person name="Saif S."/>
            <person name="Shea T."/>
            <person name="Sisk P."/>
            <person name="Sykes S."/>
            <person name="Wortman J."/>
            <person name="Nusbaum C."/>
            <person name="Birren B."/>
        </authorList>
    </citation>
    <scope>NUCLEOTIDE SEQUENCE [LARGE SCALE GENOMIC DNA]</scope>
    <source>
        <strain evidence="7">ATCC 38817</strain>
    </source>
</reference>
<name>A0A058Z2P5_FONAL</name>
<dbReference type="Gene3D" id="3.30.1360.10">
    <property type="entry name" value="RNA polymerase, RBP11-like subunit"/>
    <property type="match status" value="1"/>
</dbReference>
<dbReference type="eggNOG" id="KOG4392">
    <property type="taxonomic scope" value="Eukaryota"/>
</dbReference>
<organism evidence="7">
    <name type="scientific">Fonticula alba</name>
    <name type="common">Slime mold</name>
    <dbReference type="NCBI Taxonomy" id="691883"/>
    <lineage>
        <taxon>Eukaryota</taxon>
        <taxon>Rotosphaerida</taxon>
        <taxon>Fonticulaceae</taxon>
        <taxon>Fonticula</taxon>
    </lineage>
</organism>
<dbReference type="OrthoDB" id="10248581at2759"/>
<dbReference type="PROSITE" id="PS01154">
    <property type="entry name" value="RNA_POL_L_13KD"/>
    <property type="match status" value="1"/>
</dbReference>
<protein>
    <recommendedName>
        <fullName evidence="6">DNA-directed RNA polymerase RBP11-like dimerisation domain-containing protein</fullName>
    </recommendedName>
</protein>
<evidence type="ECO:0000256" key="5">
    <source>
        <dbReference type="ARBA" id="ARBA00025751"/>
    </source>
</evidence>
<dbReference type="GeneID" id="20529561"/>
<dbReference type="Pfam" id="PF13656">
    <property type="entry name" value="RNA_pol_L_2"/>
    <property type="match status" value="1"/>
</dbReference>
<dbReference type="InterPro" id="IPR036603">
    <property type="entry name" value="RBP11-like"/>
</dbReference>
<evidence type="ECO:0000259" key="6">
    <source>
        <dbReference type="Pfam" id="PF13656"/>
    </source>
</evidence>
<accession>A0A058Z2P5</accession>
<dbReference type="GO" id="GO:0003899">
    <property type="term" value="F:DNA-directed RNA polymerase activity"/>
    <property type="evidence" value="ECO:0007669"/>
    <property type="project" value="InterPro"/>
</dbReference>